<accession>A0AA36HWG3</accession>
<protein>
    <recommendedName>
        <fullName evidence="4">Ubiquitin-like domain-containing protein</fullName>
    </recommendedName>
</protein>
<dbReference type="AlphaFoldDB" id="A0AA36HWG3"/>
<dbReference type="EMBL" id="CAUJNA010000323">
    <property type="protein sequence ID" value="CAJ1375453.1"/>
    <property type="molecule type" value="Genomic_DNA"/>
</dbReference>
<feature type="chain" id="PRO_5041241112" description="Ubiquitin-like domain-containing protein" evidence="1">
    <location>
        <begin position="21"/>
        <end position="327"/>
    </location>
</feature>
<evidence type="ECO:0000313" key="2">
    <source>
        <dbReference type="EMBL" id="CAJ1375453.1"/>
    </source>
</evidence>
<evidence type="ECO:0000313" key="3">
    <source>
        <dbReference type="Proteomes" id="UP001178507"/>
    </source>
</evidence>
<organism evidence="2 3">
    <name type="scientific">Effrenium voratum</name>
    <dbReference type="NCBI Taxonomy" id="2562239"/>
    <lineage>
        <taxon>Eukaryota</taxon>
        <taxon>Sar</taxon>
        <taxon>Alveolata</taxon>
        <taxon>Dinophyceae</taxon>
        <taxon>Suessiales</taxon>
        <taxon>Symbiodiniaceae</taxon>
        <taxon>Effrenium</taxon>
    </lineage>
</organism>
<name>A0AA36HWG3_9DINO</name>
<comment type="caution">
    <text evidence="2">The sequence shown here is derived from an EMBL/GenBank/DDBJ whole genome shotgun (WGS) entry which is preliminary data.</text>
</comment>
<evidence type="ECO:0008006" key="4">
    <source>
        <dbReference type="Google" id="ProtNLM"/>
    </source>
</evidence>
<keyword evidence="3" id="KW-1185">Reference proteome</keyword>
<evidence type="ECO:0000256" key="1">
    <source>
        <dbReference type="SAM" id="SignalP"/>
    </source>
</evidence>
<dbReference type="Proteomes" id="UP001178507">
    <property type="component" value="Unassembled WGS sequence"/>
</dbReference>
<sequence>MSVQLLVLAILCSWHEGLEAMSLRGANLCTRLATAAQALLHCKGFAAWRVLVGGQGDEVQEVEGGGPLLLLERAAQLRDKVCKPKPSLQAKWDAAGVDAVDVVVRGISGEILLEEPGAKSRTPVKVLVQKLRVLLDTEVELVQLCCGTTVLKHSGVLGDYIAPEGGTQELTFLKLHGPACTVEALSKRDIKLLDSVPKEGQRCHTDRNYVFYSLGSFADKPSMRYLLTSNDDKGTPADLPMWRLNIRMPVVVYLNFRSERHAAQARTWLRGWTKSTTMESTVSSGIPNGPYHGPIYYKAVDSGTLDLNGSHCGEGTYFVFVDVQPES</sequence>
<keyword evidence="1" id="KW-0732">Signal</keyword>
<reference evidence="2" key="1">
    <citation type="submission" date="2023-08" db="EMBL/GenBank/DDBJ databases">
        <authorList>
            <person name="Chen Y."/>
            <person name="Shah S."/>
            <person name="Dougan E. K."/>
            <person name="Thang M."/>
            <person name="Chan C."/>
        </authorList>
    </citation>
    <scope>NUCLEOTIDE SEQUENCE</scope>
</reference>
<gene>
    <name evidence="2" type="ORF">EVOR1521_LOCUS4722</name>
</gene>
<proteinExistence type="predicted"/>
<feature type="signal peptide" evidence="1">
    <location>
        <begin position="1"/>
        <end position="20"/>
    </location>
</feature>